<dbReference type="Proteomes" id="UP001359308">
    <property type="component" value="Chromosome"/>
</dbReference>
<accession>A0ABZ2F5R0</accession>
<keyword evidence="5 6" id="KW-0408">Iron</keyword>
<dbReference type="Gene3D" id="1.10.760.10">
    <property type="entry name" value="Cytochrome c-like domain"/>
    <property type="match status" value="1"/>
</dbReference>
<evidence type="ECO:0000256" key="2">
    <source>
        <dbReference type="ARBA" id="ARBA00022617"/>
    </source>
</evidence>
<gene>
    <name evidence="9" type="ORF">N4J17_00245</name>
</gene>
<evidence type="ECO:0000256" key="1">
    <source>
        <dbReference type="ARBA" id="ARBA00022448"/>
    </source>
</evidence>
<reference evidence="9 10" key="1">
    <citation type="submission" date="2022-09" db="EMBL/GenBank/DDBJ databases">
        <authorList>
            <person name="Giprobiosintez L."/>
        </authorList>
    </citation>
    <scope>NUCLEOTIDE SEQUENCE [LARGE SCALE GENOMIC DNA]</scope>
    <source>
        <strain evidence="10">VKPM-B-12549 (GBS-15)</strain>
    </source>
</reference>
<dbReference type="Pfam" id="PF13442">
    <property type="entry name" value="Cytochrome_CBB3"/>
    <property type="match status" value="1"/>
</dbReference>
<dbReference type="PROSITE" id="PS51007">
    <property type="entry name" value="CYTC"/>
    <property type="match status" value="1"/>
</dbReference>
<evidence type="ECO:0000256" key="4">
    <source>
        <dbReference type="ARBA" id="ARBA00022982"/>
    </source>
</evidence>
<dbReference type="EMBL" id="CP104311">
    <property type="protein sequence ID" value="WWF02094.1"/>
    <property type="molecule type" value="Genomic_DNA"/>
</dbReference>
<dbReference type="SUPFAM" id="SSF46626">
    <property type="entry name" value="Cytochrome c"/>
    <property type="match status" value="1"/>
</dbReference>
<proteinExistence type="predicted"/>
<keyword evidence="1" id="KW-0813">Transport</keyword>
<keyword evidence="4" id="KW-0249">Electron transport</keyword>
<organism evidence="9 10">
    <name type="scientific">Methylococcus capsulatus</name>
    <dbReference type="NCBI Taxonomy" id="414"/>
    <lineage>
        <taxon>Bacteria</taxon>
        <taxon>Pseudomonadati</taxon>
        <taxon>Pseudomonadota</taxon>
        <taxon>Gammaproteobacteria</taxon>
        <taxon>Methylococcales</taxon>
        <taxon>Methylococcaceae</taxon>
        <taxon>Methylococcus</taxon>
    </lineage>
</organism>
<dbReference type="InterPro" id="IPR036909">
    <property type="entry name" value="Cyt_c-like_dom_sf"/>
</dbReference>
<dbReference type="RefSeq" id="WP_198322489.1">
    <property type="nucleotide sequence ID" value="NZ_CP104311.1"/>
</dbReference>
<dbReference type="PANTHER" id="PTHR40942:SF4">
    <property type="entry name" value="CYTOCHROME C5"/>
    <property type="match status" value="1"/>
</dbReference>
<evidence type="ECO:0000313" key="10">
    <source>
        <dbReference type="Proteomes" id="UP001359308"/>
    </source>
</evidence>
<feature type="chain" id="PRO_5047235975" evidence="7">
    <location>
        <begin position="24"/>
        <end position="273"/>
    </location>
</feature>
<feature type="domain" description="Cytochrome c" evidence="8">
    <location>
        <begin position="35"/>
        <end position="115"/>
    </location>
</feature>
<feature type="signal peptide" evidence="7">
    <location>
        <begin position="1"/>
        <end position="23"/>
    </location>
</feature>
<dbReference type="PANTHER" id="PTHR40942">
    <property type="match status" value="1"/>
</dbReference>
<dbReference type="PRINTS" id="PR00607">
    <property type="entry name" value="CYTCHROMECIE"/>
</dbReference>
<keyword evidence="7" id="KW-0732">Signal</keyword>
<evidence type="ECO:0000256" key="7">
    <source>
        <dbReference type="SAM" id="SignalP"/>
    </source>
</evidence>
<sequence length="273" mass="29454">MHTRIVLITCAVLAASAASAVFAGEPSASLTGDKLDAQQGAKVYRSACAGCHDHGKDGAPRLDRPESWKSRSFESFSVMENHARGGFLKMPPKGSKPLLSDRDVADAVFYMTQRLEGGKTAMPAPAKESSVQRLEEVAKRGAQVMPFDLDKTTHVFSKTAQGGIQRVVAKRGTDAEQIRLIRQHLAEIAGKFAHGDFSAPARIHGEDMPGLAELKRAAPGSLRVKYGVLARGAQIEYSADDPALVDAIHRWFDAQLRDHAGHATEDHGGHHPH</sequence>
<keyword evidence="10" id="KW-1185">Reference proteome</keyword>
<name>A0ABZ2F5R0_METCP</name>
<keyword evidence="3 6" id="KW-0479">Metal-binding</keyword>
<evidence type="ECO:0000256" key="5">
    <source>
        <dbReference type="ARBA" id="ARBA00023004"/>
    </source>
</evidence>
<dbReference type="InterPro" id="IPR002323">
    <property type="entry name" value="Cyt_CIE"/>
</dbReference>
<evidence type="ECO:0000256" key="3">
    <source>
        <dbReference type="ARBA" id="ARBA00022723"/>
    </source>
</evidence>
<dbReference type="InterPro" id="IPR009056">
    <property type="entry name" value="Cyt_c-like_dom"/>
</dbReference>
<keyword evidence="2 6" id="KW-0349">Heme</keyword>
<evidence type="ECO:0000256" key="6">
    <source>
        <dbReference type="PROSITE-ProRule" id="PRU00433"/>
    </source>
</evidence>
<evidence type="ECO:0000259" key="8">
    <source>
        <dbReference type="PROSITE" id="PS51007"/>
    </source>
</evidence>
<evidence type="ECO:0000313" key="9">
    <source>
        <dbReference type="EMBL" id="WWF02094.1"/>
    </source>
</evidence>
<protein>
    <submittedName>
        <fullName evidence="9">C-type cytochrome</fullName>
    </submittedName>
</protein>